<dbReference type="EMBL" id="CP002831">
    <property type="protein sequence ID" value="AFC23133.1"/>
    <property type="molecule type" value="Genomic_DNA"/>
</dbReference>
<dbReference type="HOGENOM" id="CLU_1309394_0_0_10"/>
<protein>
    <submittedName>
        <fullName evidence="1">Uncharacterized protein</fullName>
    </submittedName>
</protein>
<sequence>MKKKKGKFKQLKKIYWNISYSSFSDVSYSWSKNYTIYYGFRPIRWQYYFEILNTPLKVAFPKLFDFKKSFSTVDSLGGLIEGPTAINKDLKKTGVYAAKSHTLSLDSLSLSNVINKDQLEAVVEYCDELGIEIIFFTAAASSYYTEELDPKQLSRVYNVIGEITSSCKHCKYYDFLKAEEFEDSDFYDGDHLNEQGAEKLSKLLVEKTKK</sequence>
<dbReference type="eggNOG" id="COG2755">
    <property type="taxonomic scope" value="Bacteria"/>
</dbReference>
<gene>
    <name evidence="1" type="ordered locus">SGRA_0394</name>
</gene>
<keyword evidence="2" id="KW-1185">Reference proteome</keyword>
<dbReference type="SUPFAM" id="SSF52266">
    <property type="entry name" value="SGNH hydrolase"/>
    <property type="match status" value="1"/>
</dbReference>
<dbReference type="STRING" id="984262.SGRA_0394"/>
<name>H6L8Z7_SAPGL</name>
<evidence type="ECO:0000313" key="2">
    <source>
        <dbReference type="Proteomes" id="UP000007519"/>
    </source>
</evidence>
<proteinExistence type="predicted"/>
<dbReference type="RefSeq" id="WP_014373380.1">
    <property type="nucleotide sequence ID" value="NC_016940.1"/>
</dbReference>
<evidence type="ECO:0000313" key="1">
    <source>
        <dbReference type="EMBL" id="AFC23133.1"/>
    </source>
</evidence>
<dbReference type="Proteomes" id="UP000007519">
    <property type="component" value="Chromosome"/>
</dbReference>
<organism evidence="1 2">
    <name type="scientific">Saprospira grandis (strain Lewin)</name>
    <dbReference type="NCBI Taxonomy" id="984262"/>
    <lineage>
        <taxon>Bacteria</taxon>
        <taxon>Pseudomonadati</taxon>
        <taxon>Bacteroidota</taxon>
        <taxon>Saprospiria</taxon>
        <taxon>Saprospirales</taxon>
        <taxon>Saprospiraceae</taxon>
        <taxon>Saprospira</taxon>
    </lineage>
</organism>
<dbReference type="AlphaFoldDB" id="H6L8Z7"/>
<accession>H6L8Z7</accession>
<dbReference type="OrthoDB" id="9761723at2"/>
<dbReference type="KEGG" id="sgn:SGRA_0394"/>
<reference evidence="1 2" key="1">
    <citation type="journal article" date="2012" name="Stand. Genomic Sci.">
        <title>Complete genome sequencing and analysis of Saprospira grandis str. Lewin, a predatory marine bacterium.</title>
        <authorList>
            <person name="Saw J.H."/>
            <person name="Yuryev A."/>
            <person name="Kanbe M."/>
            <person name="Hou S."/>
            <person name="Young A.G."/>
            <person name="Aizawa S."/>
            <person name="Alam M."/>
        </authorList>
    </citation>
    <scope>NUCLEOTIDE SEQUENCE [LARGE SCALE GENOMIC DNA]</scope>
    <source>
        <strain evidence="1 2">Lewin</strain>
    </source>
</reference>